<dbReference type="SUPFAM" id="SSF46689">
    <property type="entry name" value="Homeodomain-like"/>
    <property type="match status" value="1"/>
</dbReference>
<evidence type="ECO:0000313" key="6">
    <source>
        <dbReference type="EMBL" id="CAH0992534.1"/>
    </source>
</evidence>
<dbReference type="InterPro" id="IPR050109">
    <property type="entry name" value="HTH-type_TetR-like_transc_reg"/>
</dbReference>
<feature type="DNA-binding region" description="H-T-H motif" evidence="4">
    <location>
        <begin position="29"/>
        <end position="48"/>
    </location>
</feature>
<dbReference type="InterPro" id="IPR036271">
    <property type="entry name" value="Tet_transcr_reg_TetR-rel_C_sf"/>
</dbReference>
<dbReference type="Proteomes" id="UP000838100">
    <property type="component" value="Unassembled WGS sequence"/>
</dbReference>
<dbReference type="InterPro" id="IPR009057">
    <property type="entry name" value="Homeodomain-like_sf"/>
</dbReference>
<dbReference type="EMBL" id="CAKLPX010000003">
    <property type="protein sequence ID" value="CAH0992534.1"/>
    <property type="molecule type" value="Genomic_DNA"/>
</dbReference>
<reference evidence="6" key="1">
    <citation type="submission" date="2021-12" db="EMBL/GenBank/DDBJ databases">
        <authorList>
            <person name="Rodrigo-Torres L."/>
            <person name="Arahal R. D."/>
            <person name="Lucena T."/>
        </authorList>
    </citation>
    <scope>NUCLEOTIDE SEQUENCE</scope>
    <source>
        <strain evidence="6">CECT 8267</strain>
    </source>
</reference>
<sequence>MSDHKQHRRTRILAAAADLFAQLGFDGTSMGAVAELAGVKKSLIQYHFASKEILWQAAVHHIWSKRNNALPQYLDQLMLAEFSELDQRQTVSELCKKLLKFTFDHPQWVNIMMQQAAIPGPRLDWMIETFFKEDFAKGKAMIELAQSRHQLPQVDAMDLLHILSGALIYLVNVAPITERVMGVSPSSERYINRHIGTLMAILNGTGND</sequence>
<dbReference type="PROSITE" id="PS50977">
    <property type="entry name" value="HTH_TETR_2"/>
    <property type="match status" value="1"/>
</dbReference>
<evidence type="ECO:0000256" key="3">
    <source>
        <dbReference type="ARBA" id="ARBA00023163"/>
    </source>
</evidence>
<comment type="caution">
    <text evidence="6">The sequence shown here is derived from an EMBL/GenBank/DDBJ whole genome shotgun (WGS) entry which is preliminary data.</text>
</comment>
<dbReference type="PANTHER" id="PTHR30055:SF234">
    <property type="entry name" value="HTH-TYPE TRANSCRIPTIONAL REGULATOR BETI"/>
    <property type="match status" value="1"/>
</dbReference>
<keyword evidence="7" id="KW-1185">Reference proteome</keyword>
<dbReference type="Gene3D" id="1.10.357.10">
    <property type="entry name" value="Tetracycline Repressor, domain 2"/>
    <property type="match status" value="1"/>
</dbReference>
<dbReference type="SUPFAM" id="SSF48498">
    <property type="entry name" value="Tetracyclin repressor-like, C-terminal domain"/>
    <property type="match status" value="1"/>
</dbReference>
<evidence type="ECO:0000256" key="4">
    <source>
        <dbReference type="PROSITE-ProRule" id="PRU00335"/>
    </source>
</evidence>
<dbReference type="Gene3D" id="1.10.10.60">
    <property type="entry name" value="Homeodomain-like"/>
    <property type="match status" value="1"/>
</dbReference>
<feature type="domain" description="HTH tetR-type" evidence="5">
    <location>
        <begin position="6"/>
        <end position="66"/>
    </location>
</feature>
<name>A0ABN8EJF6_9GAMM</name>
<keyword evidence="3" id="KW-0804">Transcription</keyword>
<evidence type="ECO:0000256" key="2">
    <source>
        <dbReference type="ARBA" id="ARBA00023125"/>
    </source>
</evidence>
<dbReference type="Pfam" id="PF00440">
    <property type="entry name" value="TetR_N"/>
    <property type="match status" value="1"/>
</dbReference>
<evidence type="ECO:0000256" key="1">
    <source>
        <dbReference type="ARBA" id="ARBA00023015"/>
    </source>
</evidence>
<gene>
    <name evidence="6" type="primary">rutR_2</name>
    <name evidence="6" type="ORF">SIN8267_02667</name>
</gene>
<proteinExistence type="predicted"/>
<dbReference type="RefSeq" id="WP_237445217.1">
    <property type="nucleotide sequence ID" value="NZ_CAKLPX010000003.1"/>
</dbReference>
<dbReference type="InterPro" id="IPR001647">
    <property type="entry name" value="HTH_TetR"/>
</dbReference>
<dbReference type="PRINTS" id="PR00455">
    <property type="entry name" value="HTHTETR"/>
</dbReference>
<organism evidence="6 7">
    <name type="scientific">Sinobacterium norvegicum</name>
    <dbReference type="NCBI Taxonomy" id="1641715"/>
    <lineage>
        <taxon>Bacteria</taxon>
        <taxon>Pseudomonadati</taxon>
        <taxon>Pseudomonadota</taxon>
        <taxon>Gammaproteobacteria</taxon>
        <taxon>Cellvibrionales</taxon>
        <taxon>Spongiibacteraceae</taxon>
        <taxon>Sinobacterium</taxon>
    </lineage>
</organism>
<evidence type="ECO:0000313" key="7">
    <source>
        <dbReference type="Proteomes" id="UP000838100"/>
    </source>
</evidence>
<accession>A0ABN8EJF6</accession>
<keyword evidence="2 4" id="KW-0238">DNA-binding</keyword>
<evidence type="ECO:0000259" key="5">
    <source>
        <dbReference type="PROSITE" id="PS50977"/>
    </source>
</evidence>
<protein>
    <submittedName>
        <fullName evidence="6">HTH-type transcriptional regulator RutR</fullName>
    </submittedName>
</protein>
<keyword evidence="1" id="KW-0805">Transcription regulation</keyword>
<dbReference type="PANTHER" id="PTHR30055">
    <property type="entry name" value="HTH-TYPE TRANSCRIPTIONAL REGULATOR RUTR"/>
    <property type="match status" value="1"/>
</dbReference>